<feature type="non-terminal residue" evidence="1">
    <location>
        <position position="127"/>
    </location>
</feature>
<dbReference type="EMBL" id="BKCJ011054889">
    <property type="protein sequence ID" value="GFC76130.1"/>
    <property type="molecule type" value="Genomic_DNA"/>
</dbReference>
<name>A0A699QY18_TANCI</name>
<accession>A0A699QY18</accession>
<organism evidence="1">
    <name type="scientific">Tanacetum cinerariifolium</name>
    <name type="common">Dalmatian daisy</name>
    <name type="synonym">Chrysanthemum cinerariifolium</name>
    <dbReference type="NCBI Taxonomy" id="118510"/>
    <lineage>
        <taxon>Eukaryota</taxon>
        <taxon>Viridiplantae</taxon>
        <taxon>Streptophyta</taxon>
        <taxon>Embryophyta</taxon>
        <taxon>Tracheophyta</taxon>
        <taxon>Spermatophyta</taxon>
        <taxon>Magnoliopsida</taxon>
        <taxon>eudicotyledons</taxon>
        <taxon>Gunneridae</taxon>
        <taxon>Pentapetalae</taxon>
        <taxon>asterids</taxon>
        <taxon>campanulids</taxon>
        <taxon>Asterales</taxon>
        <taxon>Asteraceae</taxon>
        <taxon>Asteroideae</taxon>
        <taxon>Anthemideae</taxon>
        <taxon>Anthemidinae</taxon>
        <taxon>Tanacetum</taxon>
    </lineage>
</organism>
<comment type="caution">
    <text evidence="1">The sequence shown here is derived from an EMBL/GenBank/DDBJ whole genome shotgun (WGS) entry which is preliminary data.</text>
</comment>
<dbReference type="AlphaFoldDB" id="A0A699QY18"/>
<protein>
    <submittedName>
        <fullName evidence="1">Uncharacterized protein</fullName>
    </submittedName>
</protein>
<proteinExistence type="predicted"/>
<reference evidence="1" key="1">
    <citation type="journal article" date="2019" name="Sci. Rep.">
        <title>Draft genome of Tanacetum cinerariifolium, the natural source of mosquito coil.</title>
        <authorList>
            <person name="Yamashiro T."/>
            <person name="Shiraishi A."/>
            <person name="Satake H."/>
            <person name="Nakayama K."/>
        </authorList>
    </citation>
    <scope>NUCLEOTIDE SEQUENCE</scope>
</reference>
<gene>
    <name evidence="1" type="ORF">Tci_848100</name>
</gene>
<sequence length="127" mass="14277">HQEDEEELVKAVVWKLQGRRERDAGADFQQTVEWLMHTIVWRNRSDLDTMTLDDLYNHLKVYELEVKKKLDYQNMAFISSSKNISGNEEDNNAGVPTARTQVSTAGATVAPASISLDTACAYIASQS</sequence>
<feature type="non-terminal residue" evidence="1">
    <location>
        <position position="1"/>
    </location>
</feature>
<evidence type="ECO:0000313" key="1">
    <source>
        <dbReference type="EMBL" id="GFC76130.1"/>
    </source>
</evidence>